<dbReference type="CDD" id="cd00586">
    <property type="entry name" value="4HBT"/>
    <property type="match status" value="1"/>
</dbReference>
<dbReference type="Proteomes" id="UP000466794">
    <property type="component" value="Unassembled WGS sequence"/>
</dbReference>
<evidence type="ECO:0000313" key="2">
    <source>
        <dbReference type="Proteomes" id="UP000466794"/>
    </source>
</evidence>
<evidence type="ECO:0000313" key="1">
    <source>
        <dbReference type="EMBL" id="MVU78078.1"/>
    </source>
</evidence>
<dbReference type="Gene3D" id="3.10.129.10">
    <property type="entry name" value="Hotdog Thioesterase"/>
    <property type="match status" value="1"/>
</dbReference>
<reference evidence="1 2" key="1">
    <citation type="submission" date="2019-12" db="EMBL/GenBank/DDBJ databases">
        <title>Nocardia sp. nov. ET3-3 isolated from soil.</title>
        <authorList>
            <person name="Kanchanasin P."/>
            <person name="Tanasupawat S."/>
            <person name="Yuki M."/>
            <person name="Kudo T."/>
        </authorList>
    </citation>
    <scope>NUCLEOTIDE SEQUENCE [LARGE SCALE GENOMIC DNA]</scope>
    <source>
        <strain evidence="1 2">ET3-3</strain>
    </source>
</reference>
<protein>
    <submittedName>
        <fullName evidence="1">Acyl-CoA thioesterase</fullName>
    </submittedName>
</protein>
<name>A0A7K1UW38_9NOCA</name>
<dbReference type="InterPro" id="IPR029069">
    <property type="entry name" value="HotDog_dom_sf"/>
</dbReference>
<accession>A0A7K1UW38</accession>
<dbReference type="SUPFAM" id="SSF54637">
    <property type="entry name" value="Thioesterase/thiol ester dehydrase-isomerase"/>
    <property type="match status" value="1"/>
</dbReference>
<comment type="caution">
    <text evidence="1">The sequence shown here is derived from an EMBL/GenBank/DDBJ whole genome shotgun (WGS) entry which is preliminary data.</text>
</comment>
<gene>
    <name evidence="1" type="ORF">GPX89_12590</name>
</gene>
<dbReference type="EMBL" id="WRPP01000002">
    <property type="protein sequence ID" value="MVU78078.1"/>
    <property type="molecule type" value="Genomic_DNA"/>
</dbReference>
<keyword evidence="2" id="KW-1185">Reference proteome</keyword>
<dbReference type="Pfam" id="PF13279">
    <property type="entry name" value="4HBT_2"/>
    <property type="match status" value="1"/>
</dbReference>
<sequence length="171" mass="18445">MRGGAATQRDRQAAAVQGSSTLGRDALTGVVIERVVDWQDTDAAGHYHHSTIIRWVEAAEAALLERYGLRWLFGTIPRVHYEVDYLERLWFGDRAAIELSIAELGRTSVRYEFVVTRISAPQQHSTDQPAVAARGALIAVHAGAGAEPWPAEVTAALAGAKARDAPAAPAH</sequence>
<proteinExistence type="predicted"/>
<dbReference type="AlphaFoldDB" id="A0A7K1UW38"/>
<organism evidence="1 2">
    <name type="scientific">Nocardia terrae</name>
    <dbReference type="NCBI Taxonomy" id="2675851"/>
    <lineage>
        <taxon>Bacteria</taxon>
        <taxon>Bacillati</taxon>
        <taxon>Actinomycetota</taxon>
        <taxon>Actinomycetes</taxon>
        <taxon>Mycobacteriales</taxon>
        <taxon>Nocardiaceae</taxon>
        <taxon>Nocardia</taxon>
    </lineage>
</organism>